<name>A0A889IWQ5_9GAMA</name>
<protein>
    <submittedName>
        <fullName evidence="2">Predicted otein</fullName>
    </submittedName>
</protein>
<keyword evidence="1" id="KW-1133">Transmembrane helix</keyword>
<evidence type="ECO:0000256" key="1">
    <source>
        <dbReference type="SAM" id="Phobius"/>
    </source>
</evidence>
<feature type="transmembrane region" description="Helical" evidence="1">
    <location>
        <begin position="12"/>
        <end position="32"/>
    </location>
</feature>
<reference evidence="2" key="1">
    <citation type="submission" date="2019-10" db="EMBL/GenBank/DDBJ databases">
        <title>Otarine herpesvirus 4 in Northern fur seal genital swab.</title>
        <authorList>
            <person name="Deming A.C."/>
            <person name="Wellehan J.F.X."/>
            <person name="Gulland F.M.D."/>
        </authorList>
    </citation>
    <scope>NUCLEOTIDE SEQUENCE</scope>
    <source>
        <strain evidence="2">Cu11-001</strain>
    </source>
</reference>
<dbReference type="EMBL" id="MN545488">
    <property type="protein sequence ID" value="QRE02553.1"/>
    <property type="molecule type" value="Genomic_DNA"/>
</dbReference>
<keyword evidence="1" id="KW-0472">Membrane</keyword>
<proteinExistence type="predicted"/>
<evidence type="ECO:0000313" key="2">
    <source>
        <dbReference type="EMBL" id="QRE02553.1"/>
    </source>
</evidence>
<keyword evidence="1" id="KW-0812">Transmembrane</keyword>
<sequence>MINSITFSQITHVIQSTHETILFGVLVLLHYLKLLTELFKTKCYLLLCLQILDNCVH</sequence>
<organism evidence="2">
    <name type="scientific">Otarine gammaherpesvirus 4</name>
    <dbReference type="NCBI Taxonomy" id="2801541"/>
    <lineage>
        <taxon>Viruses</taxon>
        <taxon>Duplodnaviria</taxon>
        <taxon>Heunggongvirae</taxon>
        <taxon>Peploviricota</taxon>
        <taxon>Herviviricetes</taxon>
        <taxon>Herpesvirales</taxon>
        <taxon>Orthoherpesviridae</taxon>
        <taxon>Gammaherpesvirinae</taxon>
    </lineage>
</organism>
<gene>
    <name evidence="2" type="primary">Ot19</name>
</gene>
<accession>A0A889IWQ5</accession>